<gene>
    <name evidence="2" type="ORF">T310_6110</name>
</gene>
<feature type="region of interest" description="Disordered" evidence="1">
    <location>
        <begin position="130"/>
        <end position="157"/>
    </location>
</feature>
<dbReference type="RefSeq" id="XP_013326523.1">
    <property type="nucleotide sequence ID" value="XM_013471069.1"/>
</dbReference>
<dbReference type="OrthoDB" id="4199007at2759"/>
<dbReference type="AlphaFoldDB" id="A0A0F4YPY3"/>
<keyword evidence="3" id="KW-1185">Reference proteome</keyword>
<proteinExistence type="predicted"/>
<reference evidence="2 3" key="1">
    <citation type="submission" date="2015-04" db="EMBL/GenBank/DDBJ databases">
        <authorList>
            <person name="Heijne W.H."/>
            <person name="Fedorova N.D."/>
            <person name="Nierman W.C."/>
            <person name="Vollebregt A.W."/>
            <person name="Zhao Z."/>
            <person name="Wu L."/>
            <person name="Kumar M."/>
            <person name="Stam H."/>
            <person name="van den Berg M.A."/>
            <person name="Pel H.J."/>
        </authorList>
    </citation>
    <scope>NUCLEOTIDE SEQUENCE [LARGE SCALE GENOMIC DNA]</scope>
    <source>
        <strain evidence="2 3">CBS 393.64</strain>
    </source>
</reference>
<organism evidence="2 3">
    <name type="scientific">Rasamsonia emersonii (strain ATCC 16479 / CBS 393.64 / IMI 116815)</name>
    <dbReference type="NCBI Taxonomy" id="1408163"/>
    <lineage>
        <taxon>Eukaryota</taxon>
        <taxon>Fungi</taxon>
        <taxon>Dikarya</taxon>
        <taxon>Ascomycota</taxon>
        <taxon>Pezizomycotina</taxon>
        <taxon>Eurotiomycetes</taxon>
        <taxon>Eurotiomycetidae</taxon>
        <taxon>Eurotiales</taxon>
        <taxon>Trichocomaceae</taxon>
        <taxon>Rasamsonia</taxon>
    </lineage>
</organism>
<protein>
    <submittedName>
        <fullName evidence="2">Uncharacterized protein</fullName>
    </submittedName>
</protein>
<evidence type="ECO:0000313" key="2">
    <source>
        <dbReference type="EMBL" id="KKA19911.1"/>
    </source>
</evidence>
<dbReference type="GeneID" id="25318422"/>
<feature type="compositionally biased region" description="Acidic residues" evidence="1">
    <location>
        <begin position="135"/>
        <end position="154"/>
    </location>
</feature>
<evidence type="ECO:0000313" key="3">
    <source>
        <dbReference type="Proteomes" id="UP000053958"/>
    </source>
</evidence>
<evidence type="ECO:0000256" key="1">
    <source>
        <dbReference type="SAM" id="MobiDB-lite"/>
    </source>
</evidence>
<dbReference type="EMBL" id="LASV01000306">
    <property type="protein sequence ID" value="KKA19911.1"/>
    <property type="molecule type" value="Genomic_DNA"/>
</dbReference>
<comment type="caution">
    <text evidence="2">The sequence shown here is derived from an EMBL/GenBank/DDBJ whole genome shotgun (WGS) entry which is preliminary data.</text>
</comment>
<feature type="region of interest" description="Disordered" evidence="1">
    <location>
        <begin position="213"/>
        <end position="235"/>
    </location>
</feature>
<sequence>MEGIHHIKAAWHSFPPLLSRSNFATPVCRDSAYASDEVSDAASVATSFTAVTNTSSQVPEIGIPIPQGPRSILKKAPLDAEATDIRDFESGYESDDSESEFAEQLEFSVSAEQESDTDVPVDDIFDCELSSEAPLDQDDSCAEDDDGETDEIDFDDSHITFENSVRFDTDVSYIEAPEVDDDECDEPEMTWHEIMERARGRLQMIDADGASDNASDGFIEDDWERNIPNGPEEHPRDMVELDKQLFIAYMNGIHGVPDNKYKALLQTRAQEIREGRVHCPFFESETFHGAYLDEVLNHVIGVFRNVVLRDEFEELVRLCEAKVALEQSDVSPQELGRHTKDFLDKIERLLLERLAEGKVTIGKDELSFFAGGIAYALENWGVYTYDDVTTDKQVS</sequence>
<name>A0A0F4YPY3_RASE3</name>
<dbReference type="Proteomes" id="UP000053958">
    <property type="component" value="Unassembled WGS sequence"/>
</dbReference>
<accession>A0A0F4YPY3</accession>